<evidence type="ECO:0000313" key="1">
    <source>
        <dbReference type="EMBL" id="GAH77451.1"/>
    </source>
</evidence>
<name>X1I506_9ZZZZ</name>
<dbReference type="AlphaFoldDB" id="X1I506"/>
<gene>
    <name evidence="1" type="ORF">S03H2_64247</name>
</gene>
<reference evidence="1" key="1">
    <citation type="journal article" date="2014" name="Front. Microbiol.">
        <title>High frequency of phylogenetically diverse reductive dehalogenase-homologous genes in deep subseafloor sedimentary metagenomes.</title>
        <authorList>
            <person name="Kawai M."/>
            <person name="Futagami T."/>
            <person name="Toyoda A."/>
            <person name="Takaki Y."/>
            <person name="Nishi S."/>
            <person name="Hori S."/>
            <person name="Arai W."/>
            <person name="Tsubouchi T."/>
            <person name="Morono Y."/>
            <person name="Uchiyama I."/>
            <person name="Ito T."/>
            <person name="Fujiyama A."/>
            <person name="Inagaki F."/>
            <person name="Takami H."/>
        </authorList>
    </citation>
    <scope>NUCLEOTIDE SEQUENCE</scope>
    <source>
        <strain evidence="1">Expedition CK06-06</strain>
    </source>
</reference>
<comment type="caution">
    <text evidence="1">The sequence shown here is derived from an EMBL/GenBank/DDBJ whole genome shotgun (WGS) entry which is preliminary data.</text>
</comment>
<sequence>MIEISFDCIGQGDCPFTDDDIGKVIATFHVEHSNTGVTDDDIEVIKKAGIWRIRIPEKDYGKDNA</sequence>
<organism evidence="1">
    <name type="scientific">marine sediment metagenome</name>
    <dbReference type="NCBI Taxonomy" id="412755"/>
    <lineage>
        <taxon>unclassified sequences</taxon>
        <taxon>metagenomes</taxon>
        <taxon>ecological metagenomes</taxon>
    </lineage>
</organism>
<dbReference type="EMBL" id="BARU01041710">
    <property type="protein sequence ID" value="GAH77451.1"/>
    <property type="molecule type" value="Genomic_DNA"/>
</dbReference>
<accession>X1I506</accession>
<protein>
    <submittedName>
        <fullName evidence="1">Uncharacterized protein</fullName>
    </submittedName>
</protein>
<proteinExistence type="predicted"/>